<dbReference type="EMBL" id="CAADFC020000016">
    <property type="protein sequence ID" value="VIO72838.1"/>
    <property type="molecule type" value="Genomic_DNA"/>
</dbReference>
<dbReference type="InterPro" id="IPR029058">
    <property type="entry name" value="AB_hydrolase_fold"/>
</dbReference>
<evidence type="ECO:0000313" key="4">
    <source>
        <dbReference type="Proteomes" id="UP000328092"/>
    </source>
</evidence>
<proteinExistence type="predicted"/>
<organism evidence="3 4">
    <name type="scientific">Bradyrhizobium ivorense</name>
    <dbReference type="NCBI Taxonomy" id="2511166"/>
    <lineage>
        <taxon>Bacteria</taxon>
        <taxon>Pseudomonadati</taxon>
        <taxon>Pseudomonadota</taxon>
        <taxon>Alphaproteobacteria</taxon>
        <taxon>Hyphomicrobiales</taxon>
        <taxon>Nitrobacteraceae</taxon>
        <taxon>Bradyrhizobium</taxon>
    </lineage>
</organism>
<dbReference type="OrthoDB" id="4378831at2"/>
<dbReference type="AlphaFoldDB" id="A0A508TG72"/>
<dbReference type="RefSeq" id="WP_139861641.1">
    <property type="nucleotide sequence ID" value="NZ_CAADFC020000016.1"/>
</dbReference>
<dbReference type="Proteomes" id="UP000328092">
    <property type="component" value="Unassembled WGS sequence"/>
</dbReference>
<dbReference type="Pfam" id="PF09994">
    <property type="entry name" value="T6SS_Tle1-like_cat"/>
    <property type="match status" value="1"/>
</dbReference>
<evidence type="ECO:0000259" key="2">
    <source>
        <dbReference type="Pfam" id="PF09994"/>
    </source>
</evidence>
<dbReference type="SUPFAM" id="SSF53474">
    <property type="entry name" value="alpha/beta-Hydrolases"/>
    <property type="match status" value="1"/>
</dbReference>
<feature type="region of interest" description="Disordered" evidence="1">
    <location>
        <begin position="378"/>
        <end position="410"/>
    </location>
</feature>
<comment type="caution">
    <text evidence="3">The sequence shown here is derived from an EMBL/GenBank/DDBJ whole genome shotgun (WGS) entry which is preliminary data.</text>
</comment>
<reference evidence="3" key="1">
    <citation type="submission" date="2019-02" db="EMBL/GenBank/DDBJ databases">
        <authorList>
            <person name="Pothier F.J."/>
        </authorList>
    </citation>
    <scope>NUCLEOTIDE SEQUENCE</scope>
    <source>
        <strain evidence="3">CI-1B</strain>
    </source>
</reference>
<feature type="domain" description="T6SS Phospholipase effector Tle1-like catalytic" evidence="2">
    <location>
        <begin position="3"/>
        <end position="281"/>
    </location>
</feature>
<accession>A0A508TG72</accession>
<dbReference type="PANTHER" id="PTHR33840">
    <property type="match status" value="1"/>
</dbReference>
<keyword evidence="4" id="KW-1185">Reference proteome</keyword>
<gene>
    <name evidence="3" type="ORF">CI1B_44860</name>
</gene>
<dbReference type="InterPro" id="IPR018712">
    <property type="entry name" value="Tle1-like_cat"/>
</dbReference>
<sequence>MPKDIVICCDGTGNEIGANISNVLKLFRVADKDDRQRIYYHPGLGTIGLQNTWGRFKQEVRGLWGLAFGAGLDKDTLGAYQFLCRVWEPGDRVWMFGFSRGAYTVRVLAAFVHVMGLLPVDQLDLAGYAFSTYKKASSDAQDSDGKFDLAPLKEVWHFSQIAGGRNIDIEFVGVWDTVASIIVPRQDNFWFDLQTLLFTRTNSSVKCFRQAISIDERRRMFRLNRWIEPQKFRSDPFDPATEVEQDIRQVWFAGVHSDVGGGYPEDQSGPSKFPLIWMLEQAKSAGLHMDQALIDHLAWGMPLPPHKHEYVPPSATAPLHNSLTGFWKILEWIPKSAKWKEWPERKTFLGFYLPRGEPRLVPDGVLIHRSVLERMDKDPGYRPINLPKDYRVEELTPPPAPPSELAAPAA</sequence>
<name>A0A508TG72_9BRAD</name>
<evidence type="ECO:0000256" key="1">
    <source>
        <dbReference type="SAM" id="MobiDB-lite"/>
    </source>
</evidence>
<protein>
    <recommendedName>
        <fullName evidence="2">T6SS Phospholipase effector Tle1-like catalytic domain-containing protein</fullName>
    </recommendedName>
</protein>
<dbReference type="PANTHER" id="PTHR33840:SF1">
    <property type="entry name" value="TLE1 PHOSPHOLIPASE DOMAIN-CONTAINING PROTEIN"/>
    <property type="match status" value="1"/>
</dbReference>
<evidence type="ECO:0000313" key="3">
    <source>
        <dbReference type="EMBL" id="VIO72838.1"/>
    </source>
</evidence>